<accession>A0ABY5PT89</accession>
<gene>
    <name evidence="2" type="ORF">NRK68_08935</name>
</gene>
<dbReference type="EMBL" id="CP102514">
    <property type="protein sequence ID" value="UUY47331.1"/>
    <property type="molecule type" value="Genomic_DNA"/>
</dbReference>
<proteinExistence type="predicted"/>
<dbReference type="Proteomes" id="UP001057738">
    <property type="component" value="Chromosome"/>
</dbReference>
<name>A0ABY5PT89_9ACTN</name>
<protein>
    <submittedName>
        <fullName evidence="2">Uncharacterized protein</fullName>
    </submittedName>
</protein>
<feature type="region of interest" description="Disordered" evidence="1">
    <location>
        <begin position="30"/>
        <end position="50"/>
    </location>
</feature>
<evidence type="ECO:0000313" key="2">
    <source>
        <dbReference type="EMBL" id="UUY47331.1"/>
    </source>
</evidence>
<dbReference type="RefSeq" id="WP_257855542.1">
    <property type="nucleotide sequence ID" value="NZ_CP102514.1"/>
</dbReference>
<keyword evidence="3" id="KW-1185">Reference proteome</keyword>
<organism evidence="2 3">
    <name type="scientific">Streptomyces yangpuensis</name>
    <dbReference type="NCBI Taxonomy" id="1648182"/>
    <lineage>
        <taxon>Bacteria</taxon>
        <taxon>Bacillati</taxon>
        <taxon>Actinomycetota</taxon>
        <taxon>Actinomycetes</taxon>
        <taxon>Kitasatosporales</taxon>
        <taxon>Streptomycetaceae</taxon>
        <taxon>Streptomyces</taxon>
    </lineage>
</organism>
<evidence type="ECO:0000313" key="3">
    <source>
        <dbReference type="Proteomes" id="UP001057738"/>
    </source>
</evidence>
<dbReference type="GeneID" id="95573584"/>
<reference evidence="2" key="1">
    <citation type="submission" date="2022-08" db="EMBL/GenBank/DDBJ databases">
        <authorList>
            <person name="Tian L."/>
        </authorList>
    </citation>
    <scope>NUCLEOTIDE SEQUENCE</scope>
    <source>
        <strain evidence="2">CM253</strain>
    </source>
</reference>
<sequence length="50" mass="5241">MTTPREAAGRHRDAAYAATIDVLRRIVANLGGDGELPQPKKGLATGPTPE</sequence>
<evidence type="ECO:0000256" key="1">
    <source>
        <dbReference type="SAM" id="MobiDB-lite"/>
    </source>
</evidence>